<dbReference type="PANTHER" id="PTHR31672">
    <property type="entry name" value="BNACNNG10540D PROTEIN"/>
    <property type="match status" value="1"/>
</dbReference>
<evidence type="ECO:0000313" key="2">
    <source>
        <dbReference type="EMBL" id="CAA2999675.1"/>
    </source>
</evidence>
<accession>A0A8S0T3U5</accession>
<dbReference type="InterPro" id="IPR017451">
    <property type="entry name" value="F-box-assoc_interact_dom"/>
</dbReference>
<dbReference type="OrthoDB" id="1867694at2759"/>
<gene>
    <name evidence="2" type="ORF">OLEA9_A042045</name>
</gene>
<dbReference type="Pfam" id="PF08268">
    <property type="entry name" value="FBA_3"/>
    <property type="match status" value="1"/>
</dbReference>
<dbReference type="NCBIfam" id="TIGR01640">
    <property type="entry name" value="F_box_assoc_1"/>
    <property type="match status" value="1"/>
</dbReference>
<dbReference type="SUPFAM" id="SSF81383">
    <property type="entry name" value="F-box domain"/>
    <property type="match status" value="1"/>
</dbReference>
<dbReference type="EMBL" id="CACTIH010005645">
    <property type="protein sequence ID" value="CAA2999675.1"/>
    <property type="molecule type" value="Genomic_DNA"/>
</dbReference>
<dbReference type="Proteomes" id="UP000594638">
    <property type="component" value="Unassembled WGS sequence"/>
</dbReference>
<organism evidence="2 3">
    <name type="scientific">Olea europaea subsp. europaea</name>
    <dbReference type="NCBI Taxonomy" id="158383"/>
    <lineage>
        <taxon>Eukaryota</taxon>
        <taxon>Viridiplantae</taxon>
        <taxon>Streptophyta</taxon>
        <taxon>Embryophyta</taxon>
        <taxon>Tracheophyta</taxon>
        <taxon>Spermatophyta</taxon>
        <taxon>Magnoliopsida</taxon>
        <taxon>eudicotyledons</taxon>
        <taxon>Gunneridae</taxon>
        <taxon>Pentapetalae</taxon>
        <taxon>asterids</taxon>
        <taxon>lamiids</taxon>
        <taxon>Lamiales</taxon>
        <taxon>Oleaceae</taxon>
        <taxon>Oleeae</taxon>
        <taxon>Olea</taxon>
    </lineage>
</organism>
<dbReference type="InterPro" id="IPR015915">
    <property type="entry name" value="Kelch-typ_b-propeller"/>
</dbReference>
<dbReference type="Gene3D" id="1.20.1280.50">
    <property type="match status" value="1"/>
</dbReference>
<evidence type="ECO:0000259" key="1">
    <source>
        <dbReference type="PROSITE" id="PS50181"/>
    </source>
</evidence>
<dbReference type="SMART" id="SM00256">
    <property type="entry name" value="FBOX"/>
    <property type="match status" value="1"/>
</dbReference>
<dbReference type="InterPro" id="IPR050796">
    <property type="entry name" value="SCF_F-box_component"/>
</dbReference>
<dbReference type="Gramene" id="OE9A042045T2">
    <property type="protein sequence ID" value="OE9A042045C2"/>
    <property type="gene ID" value="OE9A042045"/>
</dbReference>
<dbReference type="PROSITE" id="PS50181">
    <property type="entry name" value="FBOX"/>
    <property type="match status" value="1"/>
</dbReference>
<dbReference type="InterPro" id="IPR036047">
    <property type="entry name" value="F-box-like_dom_sf"/>
</dbReference>
<sequence length="389" mass="44565">MSDEGFLMNLPSHIILDILSRLPAQSILTCKLVCKKWLRVISTPEFANLHLFRSPPGLVVFIHESGGAEFCRLFEFNDDAFDHDLHYDPEIKFELSASLGISSGATVQVGSINGLVCLRNFYRKYDALYVCNPITREYVALPVLDWLFEFPSQVTYGFGLSIISGQYKVVRIFHECVLDPTTGTILSIPKYECHVYTLGTGSWRSIEGVPFAYNCRSVGLFFNGNLHWVIQDLEGSELISCFDVEKESFQPFPFPFPGERHKRALHSLGVVSDCLCLCDNTSDSEIVIWVMKEYGVKKSWIKEFVISKMPDFAGTSYEMVYALKVFENGDILMSWEDYYLFFYRNQSKTLQQVEVVPNNSIQTMLHVPSLFSLKNFTENNLYTYCRRNP</sequence>
<dbReference type="PANTHER" id="PTHR31672:SF13">
    <property type="entry name" value="F-BOX PROTEIN CPR30-LIKE"/>
    <property type="match status" value="1"/>
</dbReference>
<dbReference type="Pfam" id="PF12937">
    <property type="entry name" value="F-box-like"/>
    <property type="match status" value="1"/>
</dbReference>
<feature type="non-terminal residue" evidence="2">
    <location>
        <position position="1"/>
    </location>
</feature>
<protein>
    <submittedName>
        <fullName evidence="2">F-box At3g07870-like</fullName>
    </submittedName>
</protein>
<reference evidence="2 3" key="1">
    <citation type="submission" date="2019-12" db="EMBL/GenBank/DDBJ databases">
        <authorList>
            <person name="Alioto T."/>
            <person name="Alioto T."/>
            <person name="Gomez Garrido J."/>
        </authorList>
    </citation>
    <scope>NUCLEOTIDE SEQUENCE [LARGE SCALE GENOMIC DNA]</scope>
</reference>
<comment type="caution">
    <text evidence="2">The sequence shown here is derived from an EMBL/GenBank/DDBJ whole genome shotgun (WGS) entry which is preliminary data.</text>
</comment>
<dbReference type="InterPro" id="IPR013187">
    <property type="entry name" value="F-box-assoc_dom_typ3"/>
</dbReference>
<feature type="domain" description="F-box" evidence="1">
    <location>
        <begin position="4"/>
        <end position="49"/>
    </location>
</feature>
<dbReference type="InterPro" id="IPR001810">
    <property type="entry name" value="F-box_dom"/>
</dbReference>
<name>A0A8S0T3U5_OLEEU</name>
<keyword evidence="3" id="KW-1185">Reference proteome</keyword>
<dbReference type="CDD" id="cd22157">
    <property type="entry name" value="F-box_AtFBW1-like"/>
    <property type="match status" value="1"/>
</dbReference>
<dbReference type="SUPFAM" id="SSF117281">
    <property type="entry name" value="Kelch motif"/>
    <property type="match status" value="1"/>
</dbReference>
<dbReference type="AlphaFoldDB" id="A0A8S0T3U5"/>
<evidence type="ECO:0000313" key="3">
    <source>
        <dbReference type="Proteomes" id="UP000594638"/>
    </source>
</evidence>
<proteinExistence type="predicted"/>